<name>A0A0D2ZYX2_BRAOL</name>
<evidence type="ECO:0000313" key="2">
    <source>
        <dbReference type="Proteomes" id="UP000032141"/>
    </source>
</evidence>
<evidence type="ECO:0000313" key="1">
    <source>
        <dbReference type="EnsemblPlants" id="Bo10492s010.1"/>
    </source>
</evidence>
<dbReference type="HOGENOM" id="CLU_197208_0_0_1"/>
<dbReference type="Gramene" id="Bo10492s010.1">
    <property type="protein sequence ID" value="Bo10492s010.1"/>
    <property type="gene ID" value="Bo10492s010"/>
</dbReference>
<sequence>MLRPASLDPDVLNERKEQDKVFALLFTLNPGYSDLIKHILRSEKLPSLEELCA</sequence>
<reference evidence="1" key="2">
    <citation type="submission" date="2015-06" db="UniProtKB">
        <authorList>
            <consortium name="EnsemblPlants"/>
        </authorList>
    </citation>
    <scope>IDENTIFICATION</scope>
</reference>
<dbReference type="EnsemblPlants" id="Bo10492s010.1">
    <property type="protein sequence ID" value="Bo10492s010.1"/>
    <property type="gene ID" value="Bo10492s010"/>
</dbReference>
<dbReference type="AlphaFoldDB" id="A0A0D2ZYX2"/>
<dbReference type="Proteomes" id="UP000032141">
    <property type="component" value="Unassembled WGS sequence"/>
</dbReference>
<reference evidence="1" key="1">
    <citation type="journal article" date="2014" name="Genome Biol.">
        <title>Transcriptome and methylome profiling reveals relics of genome dominance in the mesopolyploid Brassica oleracea.</title>
        <authorList>
            <person name="Parkin I.A."/>
            <person name="Koh C."/>
            <person name="Tang H."/>
            <person name="Robinson S.J."/>
            <person name="Kagale S."/>
            <person name="Clarke W.E."/>
            <person name="Town C.D."/>
            <person name="Nixon J."/>
            <person name="Krishnakumar V."/>
            <person name="Bidwell S.L."/>
            <person name="Denoeud F."/>
            <person name="Belcram H."/>
            <person name="Links M.G."/>
            <person name="Just J."/>
            <person name="Clarke C."/>
            <person name="Bender T."/>
            <person name="Huebert T."/>
            <person name="Mason A.S."/>
            <person name="Pires J.C."/>
            <person name="Barker G."/>
            <person name="Moore J."/>
            <person name="Walley P.G."/>
            <person name="Manoli S."/>
            <person name="Batley J."/>
            <person name="Edwards D."/>
            <person name="Nelson M.N."/>
            <person name="Wang X."/>
            <person name="Paterson A.H."/>
            <person name="King G."/>
            <person name="Bancroft I."/>
            <person name="Chalhoub B."/>
            <person name="Sharpe A.G."/>
        </authorList>
    </citation>
    <scope>NUCLEOTIDE SEQUENCE [LARGE SCALE GENOMIC DNA]</scope>
    <source>
        <strain evidence="1">cv. TO1000</strain>
    </source>
</reference>
<keyword evidence="2" id="KW-1185">Reference proteome</keyword>
<protein>
    <submittedName>
        <fullName evidence="1">Uncharacterized protein</fullName>
    </submittedName>
</protein>
<dbReference type="eggNOG" id="KOG0017">
    <property type="taxonomic scope" value="Eukaryota"/>
</dbReference>
<accession>A0A0D2ZYX2</accession>
<organism evidence="1 2">
    <name type="scientific">Brassica oleracea var. oleracea</name>
    <dbReference type="NCBI Taxonomy" id="109376"/>
    <lineage>
        <taxon>Eukaryota</taxon>
        <taxon>Viridiplantae</taxon>
        <taxon>Streptophyta</taxon>
        <taxon>Embryophyta</taxon>
        <taxon>Tracheophyta</taxon>
        <taxon>Spermatophyta</taxon>
        <taxon>Magnoliopsida</taxon>
        <taxon>eudicotyledons</taxon>
        <taxon>Gunneridae</taxon>
        <taxon>Pentapetalae</taxon>
        <taxon>rosids</taxon>
        <taxon>malvids</taxon>
        <taxon>Brassicales</taxon>
        <taxon>Brassicaceae</taxon>
        <taxon>Brassiceae</taxon>
        <taxon>Brassica</taxon>
    </lineage>
</organism>
<proteinExistence type="predicted"/>